<gene>
    <name evidence="3" type="ORF">ECRASSUSDP1_LOCUS29036</name>
</gene>
<feature type="coiled-coil region" evidence="1">
    <location>
        <begin position="317"/>
        <end position="428"/>
    </location>
</feature>
<feature type="region of interest" description="Disordered" evidence="2">
    <location>
        <begin position="435"/>
        <end position="466"/>
    </location>
</feature>
<name>A0AAD1YAA4_EUPCR</name>
<dbReference type="Proteomes" id="UP001295684">
    <property type="component" value="Unassembled WGS sequence"/>
</dbReference>
<protein>
    <submittedName>
        <fullName evidence="3">Uncharacterized protein</fullName>
    </submittedName>
</protein>
<accession>A0AAD1YAA4</accession>
<evidence type="ECO:0000256" key="1">
    <source>
        <dbReference type="SAM" id="Coils"/>
    </source>
</evidence>
<keyword evidence="1" id="KW-0175">Coiled coil</keyword>
<proteinExistence type="predicted"/>
<keyword evidence="4" id="KW-1185">Reference proteome</keyword>
<feature type="compositionally biased region" description="Low complexity" evidence="2">
    <location>
        <begin position="436"/>
        <end position="453"/>
    </location>
</feature>
<sequence>MKNFTGQKDQIKSKVVGLKNDKIVAFNLKNKVEKLNLRHTNPFMAKKEIIKKFKENQEIQNYKPDTAQISSELTEIINNDAAASAFDTSLYDIGQKDSEDYLEEFEAQEISLLKNQSERKKLNLSFSISKPKNGLGSMASSFRGSQSPMKSVKSISPNLRRGRFQNPIKYDEESSEIQSSELLSSVGDLGSPTSTINSLVKQKSLAITMTKRESLKNMNTLRIVHENKIKEERKRIYQISENLVNKKQAKLKNLCMTQMDGFIEQYLKLHTSAMNMIHNEEKSFRMVIEQENILVQRKIVEDLIKTLGQKIDEVDDNEDKDKIISDLEDKVRKLEKQLSITIQDFETMKIFNLDFTNEKNLLDRIQELEKQNQEIKENAQNDINEMKSQFDKLHFRLKSSISQSRAKEKELEDLVKAKDKRIEELLTEIEWIKASQINNPHNTNNHQNQDTIQSTSNNPNFDDFPT</sequence>
<comment type="caution">
    <text evidence="3">The sequence shown here is derived from an EMBL/GenBank/DDBJ whole genome shotgun (WGS) entry which is preliminary data.</text>
</comment>
<evidence type="ECO:0000313" key="3">
    <source>
        <dbReference type="EMBL" id="CAI2387404.1"/>
    </source>
</evidence>
<dbReference type="EMBL" id="CAMPGE010029914">
    <property type="protein sequence ID" value="CAI2387404.1"/>
    <property type="molecule type" value="Genomic_DNA"/>
</dbReference>
<organism evidence="3 4">
    <name type="scientific">Euplotes crassus</name>
    <dbReference type="NCBI Taxonomy" id="5936"/>
    <lineage>
        <taxon>Eukaryota</taxon>
        <taxon>Sar</taxon>
        <taxon>Alveolata</taxon>
        <taxon>Ciliophora</taxon>
        <taxon>Intramacronucleata</taxon>
        <taxon>Spirotrichea</taxon>
        <taxon>Hypotrichia</taxon>
        <taxon>Euplotida</taxon>
        <taxon>Euplotidae</taxon>
        <taxon>Moneuplotes</taxon>
    </lineage>
</organism>
<evidence type="ECO:0000256" key="2">
    <source>
        <dbReference type="SAM" id="MobiDB-lite"/>
    </source>
</evidence>
<dbReference type="AlphaFoldDB" id="A0AAD1YAA4"/>
<evidence type="ECO:0000313" key="4">
    <source>
        <dbReference type="Proteomes" id="UP001295684"/>
    </source>
</evidence>
<reference evidence="3" key="1">
    <citation type="submission" date="2023-07" db="EMBL/GenBank/DDBJ databases">
        <authorList>
            <consortium name="AG Swart"/>
            <person name="Singh M."/>
            <person name="Singh A."/>
            <person name="Seah K."/>
            <person name="Emmerich C."/>
        </authorList>
    </citation>
    <scope>NUCLEOTIDE SEQUENCE</scope>
    <source>
        <strain evidence="3">DP1</strain>
    </source>
</reference>